<feature type="compositionally biased region" description="Polar residues" evidence="11">
    <location>
        <begin position="1204"/>
        <end position="1221"/>
    </location>
</feature>
<dbReference type="GO" id="GO:0140818">
    <property type="term" value="F:mRNA 5'-triphosphate monophosphatase activity"/>
    <property type="evidence" value="ECO:0007669"/>
    <property type="project" value="UniProtKB-EC"/>
</dbReference>
<keyword evidence="6" id="KW-0547">Nucleotide-binding</keyword>
<dbReference type="GO" id="GO:0005634">
    <property type="term" value="C:nucleus"/>
    <property type="evidence" value="ECO:0007669"/>
    <property type="project" value="TreeGrafter"/>
</dbReference>
<evidence type="ECO:0000256" key="10">
    <source>
        <dbReference type="ARBA" id="ARBA00047740"/>
    </source>
</evidence>
<evidence type="ECO:0000256" key="9">
    <source>
        <dbReference type="ARBA" id="ARBA00023134"/>
    </source>
</evidence>
<dbReference type="UniPathway" id="UPA00922"/>
<dbReference type="GO" id="GO:0005525">
    <property type="term" value="F:GTP binding"/>
    <property type="evidence" value="ECO:0007669"/>
    <property type="project" value="UniProtKB-KW"/>
</dbReference>
<dbReference type="SUPFAM" id="SSF53335">
    <property type="entry name" value="S-adenosyl-L-methionine-dependent methyltransferases"/>
    <property type="match status" value="1"/>
</dbReference>
<dbReference type="InterPro" id="IPR004971">
    <property type="entry name" value="mRNA_G-N7_MeTrfase_dom"/>
</dbReference>
<dbReference type="Gene3D" id="3.30.470.30">
    <property type="entry name" value="DNA ligase/mRNA capping enzyme"/>
    <property type="match status" value="1"/>
</dbReference>
<dbReference type="GO" id="GO:0004651">
    <property type="term" value="F:polynucleotide 5'-phosphatase activity"/>
    <property type="evidence" value="ECO:0007669"/>
    <property type="project" value="InterPro"/>
</dbReference>
<protein>
    <recommendedName>
        <fullName evidence="12">mRNA cap 0 methyltransferase domain-containing protein</fullName>
    </recommendedName>
</protein>
<dbReference type="GO" id="GO:0003723">
    <property type="term" value="F:RNA binding"/>
    <property type="evidence" value="ECO:0007669"/>
    <property type="project" value="UniProtKB-KW"/>
</dbReference>
<dbReference type="Pfam" id="PF03291">
    <property type="entry name" value="mRNA_G-N7_MeTrfase"/>
    <property type="match status" value="1"/>
</dbReference>
<evidence type="ECO:0000256" key="7">
    <source>
        <dbReference type="ARBA" id="ARBA00022801"/>
    </source>
</evidence>
<evidence type="ECO:0000256" key="2">
    <source>
        <dbReference type="ARBA" id="ARBA00022603"/>
    </source>
</evidence>
<organism evidence="13">
    <name type="scientific">viral metagenome</name>
    <dbReference type="NCBI Taxonomy" id="1070528"/>
    <lineage>
        <taxon>unclassified sequences</taxon>
        <taxon>metagenomes</taxon>
        <taxon>organismal metagenomes</taxon>
    </lineage>
</organism>
<dbReference type="PANTHER" id="PTHR12189">
    <property type="entry name" value="MRNA GUANINE-7- METHYLTRANSFERASE"/>
    <property type="match status" value="1"/>
</dbReference>
<dbReference type="PANTHER" id="PTHR12189:SF2">
    <property type="entry name" value="MRNA CAP GUANINE-N7 METHYLTRANSFERASE"/>
    <property type="match status" value="1"/>
</dbReference>
<dbReference type="GO" id="GO:0004482">
    <property type="term" value="F:mRNA 5'-cap (guanine-N7-)-methyltransferase activity"/>
    <property type="evidence" value="ECO:0007669"/>
    <property type="project" value="InterPro"/>
</dbReference>
<evidence type="ECO:0000256" key="4">
    <source>
        <dbReference type="ARBA" id="ARBA00022679"/>
    </source>
</evidence>
<feature type="region of interest" description="Disordered" evidence="11">
    <location>
        <begin position="671"/>
        <end position="690"/>
    </location>
</feature>
<sequence>MNNKNNYISKWKTGGDDEETFIKTNPKEQLTYLSSLLVNSTHQKFKEYELEAKFGTKGFKPLTKMDYDNVIKKLKSMGFELTSPDGEDTLKIQLEILDVKTGQFKTAGNFDRFRIEVVGLDNIQEYCRTNDLKTINDKTNFQYVQILRKTDVMVKKEGSDEETYAQPAEFDDFNFRVTYKLEERINKYGKIGMEIFNNWNQTKKIFRYVKRISFLHDDYPIRVDLSIVKSSSKNERRRYIQTYNIEESNVFQNPESYEIELEVVNNRAQSTFKNYTKEPKLLANSIQELAKIVLSGLQGTNYPISLSNQKQVIRDYFTLLYEEEYKKRNEKYKPKEYAIPKDFLGPNSKALQIENIGPINSNIIVPNITEPYSFCVTEKADGERHLLYIANDGKIYLINTSMSVIFTGAFTMEERCFNSILDGELILHDKFGNFINTFASFDLYFYNKIDVRHRPFIKTPLKEDKYFEEGCRLPMLKEFIKILTPKNINQSQNPNRLMKCPIKITSKKFYPLFNERVDQEQDLEKDKKKNEKKLEEYDIYRASNFILKMIQDNLFEYEVDGLIFTPTLFGVGSNKFLEAGPKYKITWEYSFKWKPNVASYTFPKSYLTIDFLITTKKGPDGNDLVTPVFENGMKMGATSQYNSYKTLILAVGYDETKHGYINPCQDVLDDRIKGPSNGEEDEEKYKPKQFYPSDPADPLGGLCNIMLQMDSNGNMQLFTEEGQIIEDKMVVEFRYDMDKQGLWRWIPLRVRYDKTSDFRQGHNSFGNDYTTANSNWYSIHNPVTEYMIGTGKDIPTREVSDDVYYNSTTNERLTLGLRDFHNLYVKKKLIQGVSKKGNILIDLACGKAGDLPKWVSSNLSFVFGIDIAKDNIENRLNGACARYLNYKRTNSSVPYALFVNGNSALNIRSGTNMFTDKANQIVKAIFGEGSKNTSLGPAVTRQYSRGANGFDVTSCQFAIHYMFKDNKSFYNFIRNVAECTRLNGYFIATCYDGRTIFNLLRNKEQGESVEKYADGKKVWSVTKDYDGIKFENDESSLGYKISVYQDTINNSIDEYLVNYDFLVSTMEKYGFSLASREETKYMGLPEGSGMFIELYNMMLNEIKKDPSKEKEYKSALNMKQYEKDISFLNRYFVFKKTSSRNAEKLTKAILEQLPDEISFENAGTILARESVKEAEEEIKPKVKNLRKKIMLQEATEALDEQDQEQIQQPKEVIQTETQPQLAKTLRKSVGRPKKVKETIEFVIEEE</sequence>
<keyword evidence="2" id="KW-0489">Methyltransferase</keyword>
<evidence type="ECO:0000256" key="8">
    <source>
        <dbReference type="ARBA" id="ARBA00022884"/>
    </source>
</evidence>
<dbReference type="Gene3D" id="3.20.100.10">
    <property type="entry name" value="mRNA triphosphatase Cet1-like"/>
    <property type="match status" value="1"/>
</dbReference>
<name>A0A6C0ISM5_9ZZZZ</name>
<keyword evidence="8" id="KW-0694">RNA-binding</keyword>
<keyword evidence="7" id="KW-0378">Hydrolase</keyword>
<dbReference type="InterPro" id="IPR037009">
    <property type="entry name" value="mRNA_triPase_Cet1_sf"/>
</dbReference>
<dbReference type="InterPro" id="IPR039753">
    <property type="entry name" value="RG7MT1"/>
</dbReference>
<comment type="pathway">
    <text evidence="1">mRNA processing; mRNA capping.</text>
</comment>
<dbReference type="Gene3D" id="3.40.50.150">
    <property type="entry name" value="Vaccinia Virus protein VP39"/>
    <property type="match status" value="1"/>
</dbReference>
<dbReference type="PROSITE" id="PS51562">
    <property type="entry name" value="RNA_CAP0_MT"/>
    <property type="match status" value="1"/>
</dbReference>
<evidence type="ECO:0000256" key="5">
    <source>
        <dbReference type="ARBA" id="ARBA00022691"/>
    </source>
</evidence>
<comment type="catalytic activity">
    <reaction evidence="10">
        <text>a 5'-end triphospho-ribonucleoside in mRNA + H2O = a 5'-end diphospho-ribonucleoside in mRNA + phosphate + H(+)</text>
        <dbReference type="Rhea" id="RHEA:67004"/>
        <dbReference type="Rhea" id="RHEA-COMP:17164"/>
        <dbReference type="Rhea" id="RHEA-COMP:17165"/>
        <dbReference type="ChEBI" id="CHEBI:15377"/>
        <dbReference type="ChEBI" id="CHEBI:15378"/>
        <dbReference type="ChEBI" id="CHEBI:43474"/>
        <dbReference type="ChEBI" id="CHEBI:167616"/>
        <dbReference type="ChEBI" id="CHEBI:167618"/>
        <dbReference type="EC" id="3.6.1.74"/>
    </reaction>
    <physiologicalReaction direction="left-to-right" evidence="10">
        <dbReference type="Rhea" id="RHEA:67005"/>
    </physiologicalReaction>
</comment>
<evidence type="ECO:0000313" key="13">
    <source>
        <dbReference type="EMBL" id="QHT96022.1"/>
    </source>
</evidence>
<feature type="region of interest" description="Disordered" evidence="11">
    <location>
        <begin position="1199"/>
        <end position="1225"/>
    </location>
</feature>
<keyword evidence="3" id="KW-0507">mRNA processing</keyword>
<accession>A0A6C0ISM5</accession>
<dbReference type="InterPro" id="IPR029063">
    <property type="entry name" value="SAM-dependent_MTases_sf"/>
</dbReference>
<keyword evidence="9" id="KW-0342">GTP-binding</keyword>
<keyword evidence="4" id="KW-0808">Transferase</keyword>
<reference evidence="13" key="1">
    <citation type="journal article" date="2020" name="Nature">
        <title>Giant virus diversity and host interactions through global metagenomics.</title>
        <authorList>
            <person name="Schulz F."/>
            <person name="Roux S."/>
            <person name="Paez-Espino D."/>
            <person name="Jungbluth S."/>
            <person name="Walsh D.A."/>
            <person name="Denef V.J."/>
            <person name="McMahon K.D."/>
            <person name="Konstantinidis K.T."/>
            <person name="Eloe-Fadrosh E.A."/>
            <person name="Kyrpides N.C."/>
            <person name="Woyke T."/>
        </authorList>
    </citation>
    <scope>NUCLEOTIDE SEQUENCE</scope>
    <source>
        <strain evidence="13">GVMAG-M-3300024301-20</strain>
    </source>
</reference>
<dbReference type="SUPFAM" id="SSF56091">
    <property type="entry name" value="DNA ligase/mRNA capping enzyme, catalytic domain"/>
    <property type="match status" value="1"/>
</dbReference>
<evidence type="ECO:0000256" key="11">
    <source>
        <dbReference type="SAM" id="MobiDB-lite"/>
    </source>
</evidence>
<dbReference type="InterPro" id="IPR033469">
    <property type="entry name" value="CYTH-like_dom_sf"/>
</dbReference>
<evidence type="ECO:0000259" key="12">
    <source>
        <dbReference type="PROSITE" id="PS51562"/>
    </source>
</evidence>
<dbReference type="EMBL" id="MN740250">
    <property type="protein sequence ID" value="QHT96022.1"/>
    <property type="molecule type" value="Genomic_DNA"/>
</dbReference>
<feature type="domain" description="MRNA cap 0 methyltransferase" evidence="12">
    <location>
        <begin position="813"/>
        <end position="1137"/>
    </location>
</feature>
<evidence type="ECO:0000256" key="1">
    <source>
        <dbReference type="ARBA" id="ARBA00005129"/>
    </source>
</evidence>
<dbReference type="SUPFAM" id="SSF55154">
    <property type="entry name" value="CYTH-like phosphatases"/>
    <property type="match status" value="1"/>
</dbReference>
<dbReference type="AlphaFoldDB" id="A0A6C0ISM5"/>
<evidence type="ECO:0000256" key="6">
    <source>
        <dbReference type="ARBA" id="ARBA00022741"/>
    </source>
</evidence>
<evidence type="ECO:0000256" key="3">
    <source>
        <dbReference type="ARBA" id="ARBA00022664"/>
    </source>
</evidence>
<keyword evidence="5" id="KW-0949">S-adenosyl-L-methionine</keyword>
<proteinExistence type="predicted"/>